<gene>
    <name evidence="2" type="ORF">GR212_31670</name>
</gene>
<evidence type="ECO:0000313" key="2">
    <source>
        <dbReference type="EMBL" id="NEI74119.1"/>
    </source>
</evidence>
<dbReference type="InterPro" id="IPR000073">
    <property type="entry name" value="AB_hydrolase_1"/>
</dbReference>
<protein>
    <submittedName>
        <fullName evidence="2">Alpha/beta fold hydrolase</fullName>
    </submittedName>
</protein>
<dbReference type="PANTHER" id="PTHR43798">
    <property type="entry name" value="MONOACYLGLYCEROL LIPASE"/>
    <property type="match status" value="1"/>
</dbReference>
<dbReference type="Gene3D" id="3.40.50.1820">
    <property type="entry name" value="alpha/beta hydrolase"/>
    <property type="match status" value="1"/>
</dbReference>
<dbReference type="GO" id="GO:0016787">
    <property type="term" value="F:hydrolase activity"/>
    <property type="evidence" value="ECO:0007669"/>
    <property type="project" value="UniProtKB-KW"/>
</dbReference>
<evidence type="ECO:0000259" key="1">
    <source>
        <dbReference type="Pfam" id="PF12697"/>
    </source>
</evidence>
<accession>A0A6L9UFK6</accession>
<name>A0A6L9UFK6_9HYPH</name>
<proteinExistence type="predicted"/>
<dbReference type="InterPro" id="IPR050266">
    <property type="entry name" value="AB_hydrolase_sf"/>
</dbReference>
<dbReference type="EMBL" id="WUEY01000025">
    <property type="protein sequence ID" value="NEI74119.1"/>
    <property type="molecule type" value="Genomic_DNA"/>
</dbReference>
<reference evidence="2 3" key="1">
    <citation type="submission" date="2019-12" db="EMBL/GenBank/DDBJ databases">
        <title>Rhizobium genotypes associated with high levels of biological nitrogen fixation by grain legumes in a temperate-maritime cropping system.</title>
        <authorList>
            <person name="Maluk M."/>
            <person name="Francesc Ferrando Molina F."/>
            <person name="Lopez Del Egido L."/>
            <person name="Lafos M."/>
            <person name="Langarica-Fuentes A."/>
            <person name="Gebre Yohannes G."/>
            <person name="Young M.W."/>
            <person name="Martin P."/>
            <person name="Gantlett R."/>
            <person name="Kenicer G."/>
            <person name="Hawes C."/>
            <person name="Begg G.S."/>
            <person name="Quilliam R.S."/>
            <person name="Squire G.R."/>
            <person name="Poole P.S."/>
            <person name="Young P.W."/>
            <person name="Iannetta P.M."/>
            <person name="James E.K."/>
        </authorList>
    </citation>
    <scope>NUCLEOTIDE SEQUENCE [LARGE SCALE GENOMIC DNA]</scope>
    <source>
        <strain evidence="2 3">JHI1118</strain>
    </source>
</reference>
<dbReference type="PANTHER" id="PTHR43798:SF33">
    <property type="entry name" value="HYDROLASE, PUTATIVE (AFU_ORTHOLOGUE AFUA_2G14860)-RELATED"/>
    <property type="match status" value="1"/>
</dbReference>
<keyword evidence="2" id="KW-0378">Hydrolase</keyword>
<comment type="caution">
    <text evidence="2">The sequence shown here is derived from an EMBL/GenBank/DDBJ whole genome shotgun (WGS) entry which is preliminary data.</text>
</comment>
<evidence type="ECO:0000313" key="3">
    <source>
        <dbReference type="Proteomes" id="UP000483035"/>
    </source>
</evidence>
<dbReference type="Proteomes" id="UP000483035">
    <property type="component" value="Unassembled WGS sequence"/>
</dbReference>
<organism evidence="2 3">
    <name type="scientific">Rhizobium lusitanum</name>
    <dbReference type="NCBI Taxonomy" id="293958"/>
    <lineage>
        <taxon>Bacteria</taxon>
        <taxon>Pseudomonadati</taxon>
        <taxon>Pseudomonadota</taxon>
        <taxon>Alphaproteobacteria</taxon>
        <taxon>Hyphomicrobiales</taxon>
        <taxon>Rhizobiaceae</taxon>
        <taxon>Rhizobium/Agrobacterium group</taxon>
        <taxon>Rhizobium</taxon>
    </lineage>
</organism>
<feature type="domain" description="AB hydrolase-1" evidence="1">
    <location>
        <begin position="32"/>
        <end position="262"/>
    </location>
</feature>
<dbReference type="PRINTS" id="PR00111">
    <property type="entry name" value="ABHYDROLASE"/>
</dbReference>
<sequence length="276" mass="29625">MGRIMERTIHGYINTSQGKVAVAESKGGDLDVLFIHGNSTCAGVFKKQFADPLSEIHHFVGLDLPGHGESDDAVNASRTYSRPGLADVCLETVDKLNLRKTVIVGWSLGGHVAIEMLSRSKSIAAILVVGTPPVGDKMADGFRGRPLGGLASKAELTAEEADQFAMEVLGACAEPFVRQAVERTDRRFRPTLLVAAAKGEGANQRSVLGSSDVPVAIINGADDHIINLDYIDSVEYKNLWCGRCFRIPDAAHAPFWQAPEAFNLLLSSFLGHIADS</sequence>
<dbReference type="RefSeq" id="WP_163993068.1">
    <property type="nucleotide sequence ID" value="NZ_WUEY01000025.1"/>
</dbReference>
<dbReference type="AlphaFoldDB" id="A0A6L9UFK6"/>
<dbReference type="Pfam" id="PF12697">
    <property type="entry name" value="Abhydrolase_6"/>
    <property type="match status" value="1"/>
</dbReference>
<dbReference type="InterPro" id="IPR029058">
    <property type="entry name" value="AB_hydrolase_fold"/>
</dbReference>
<dbReference type="SUPFAM" id="SSF53474">
    <property type="entry name" value="alpha/beta-Hydrolases"/>
    <property type="match status" value="1"/>
</dbReference>
<dbReference type="GO" id="GO:0016020">
    <property type="term" value="C:membrane"/>
    <property type="evidence" value="ECO:0007669"/>
    <property type="project" value="TreeGrafter"/>
</dbReference>